<evidence type="ECO:0000256" key="1">
    <source>
        <dbReference type="ARBA" id="ARBA00001933"/>
    </source>
</evidence>
<dbReference type="InterPro" id="IPR015424">
    <property type="entry name" value="PyrdxlP-dep_Trfase"/>
</dbReference>
<comment type="caution">
    <text evidence="8">The sequence shown here is derived from an EMBL/GenBank/DDBJ whole genome shotgun (WGS) entry which is preliminary data.</text>
</comment>
<reference evidence="8" key="1">
    <citation type="submission" date="2023-01" db="EMBL/GenBank/DDBJ databases">
        <title>Exophiala dermititidis isolated from Cystic Fibrosis Patient.</title>
        <authorList>
            <person name="Kurbessoian T."/>
            <person name="Crocker A."/>
            <person name="Murante D."/>
            <person name="Hogan D.A."/>
            <person name="Stajich J.E."/>
        </authorList>
    </citation>
    <scope>NUCLEOTIDE SEQUENCE</scope>
    <source>
        <strain evidence="8">Ex8</strain>
    </source>
</reference>
<feature type="domain" description="Aminotransferase class I/classII large" evidence="7">
    <location>
        <begin position="40"/>
        <end position="379"/>
    </location>
</feature>
<dbReference type="Gene3D" id="3.40.640.10">
    <property type="entry name" value="Type I PLP-dependent aspartate aminotransferase-like (Major domain)"/>
    <property type="match status" value="1"/>
</dbReference>
<dbReference type="AlphaFoldDB" id="A0AAN6EN04"/>
<comment type="similarity">
    <text evidence="2">Belongs to the class-I pyridoxal-phosphate-dependent aminotransferase family.</text>
</comment>
<protein>
    <recommendedName>
        <fullName evidence="7">Aminotransferase class I/classII large domain-containing protein</fullName>
    </recommendedName>
</protein>
<dbReference type="PANTHER" id="PTHR43795:SF32">
    <property type="entry name" value="AMINOTRANSFERASE GLII-RELATED"/>
    <property type="match status" value="1"/>
</dbReference>
<feature type="compositionally biased region" description="Basic residues" evidence="6">
    <location>
        <begin position="423"/>
        <end position="436"/>
    </location>
</feature>
<evidence type="ECO:0000256" key="6">
    <source>
        <dbReference type="SAM" id="MobiDB-lite"/>
    </source>
</evidence>
<organism evidence="8 9">
    <name type="scientific">Exophiala dermatitidis</name>
    <name type="common">Black yeast-like fungus</name>
    <name type="synonym">Wangiella dermatitidis</name>
    <dbReference type="NCBI Taxonomy" id="5970"/>
    <lineage>
        <taxon>Eukaryota</taxon>
        <taxon>Fungi</taxon>
        <taxon>Dikarya</taxon>
        <taxon>Ascomycota</taxon>
        <taxon>Pezizomycotina</taxon>
        <taxon>Eurotiomycetes</taxon>
        <taxon>Chaetothyriomycetidae</taxon>
        <taxon>Chaetothyriales</taxon>
        <taxon>Herpotrichiellaceae</taxon>
        <taxon>Exophiala</taxon>
    </lineage>
</organism>
<evidence type="ECO:0000256" key="3">
    <source>
        <dbReference type="ARBA" id="ARBA00022576"/>
    </source>
</evidence>
<feature type="region of interest" description="Disordered" evidence="6">
    <location>
        <begin position="399"/>
        <end position="436"/>
    </location>
</feature>
<evidence type="ECO:0000256" key="2">
    <source>
        <dbReference type="ARBA" id="ARBA00007441"/>
    </source>
</evidence>
<dbReference type="GO" id="GO:0030170">
    <property type="term" value="F:pyridoxal phosphate binding"/>
    <property type="evidence" value="ECO:0007669"/>
    <property type="project" value="InterPro"/>
</dbReference>
<proteinExistence type="inferred from homology"/>
<feature type="compositionally biased region" description="Basic and acidic residues" evidence="6">
    <location>
        <begin position="408"/>
        <end position="419"/>
    </location>
</feature>
<keyword evidence="3" id="KW-0032">Aminotransferase</keyword>
<gene>
    <name evidence="8" type="ORF">HRR80_009287</name>
</gene>
<evidence type="ECO:0000313" key="8">
    <source>
        <dbReference type="EMBL" id="KAJ8986697.1"/>
    </source>
</evidence>
<evidence type="ECO:0000256" key="5">
    <source>
        <dbReference type="ARBA" id="ARBA00022898"/>
    </source>
</evidence>
<dbReference type="SUPFAM" id="SSF53383">
    <property type="entry name" value="PLP-dependent transferases"/>
    <property type="match status" value="1"/>
</dbReference>
<dbReference type="Proteomes" id="UP001161757">
    <property type="component" value="Unassembled WGS sequence"/>
</dbReference>
<accession>A0AAN6EN04</accession>
<comment type="cofactor">
    <cofactor evidence="1">
        <name>pyridoxal 5'-phosphate</name>
        <dbReference type="ChEBI" id="CHEBI:597326"/>
    </cofactor>
</comment>
<keyword evidence="4" id="KW-0808">Transferase</keyword>
<dbReference type="Pfam" id="PF00155">
    <property type="entry name" value="Aminotran_1_2"/>
    <property type="match status" value="1"/>
</dbReference>
<sequence>MIQYDLSIAENRCIQEETTSLVRTFLHEKLEPSHLSYNKDIAGEPGLLSALSNLFNAYFQPSEEVRPCHVALAAGASICLTTLIRTLCNTGDGVLIPTPYWNGFDFHIAKQAQVHPVPVSFGKFTDSFDSAAIIRALEEAMDSTSSPVKAVVVTNPHNPLGRCYSEDNLFSFARFCGRRGLHFISDEVYALSNFGSKAAPGASPFVSVLSLDSVQAECERSKVHVIWSMSKDFGCSGIRLLQSALVSQKNPELLKTLSFAGCLQISNLATLSALGILTAPQLPQLISTNKDRLAESYQIMTTFLEQRALEYVPATAGLYVFTKLLPASEVGVSEARLAEILKATGIAVGTGQAYHAGDAARGWFRLVFSMRPQHLRDALIQLGVALDLATTAEDQNMSGNRQLKLKTRRDVGCPRKEQQTSRVTKKNKSRIRQGES</sequence>
<name>A0AAN6EN04_EXODE</name>
<dbReference type="PANTHER" id="PTHR43795">
    <property type="entry name" value="BIFUNCTIONAL ASPARTATE AMINOTRANSFERASE AND GLUTAMATE/ASPARTATE-PREPHENATE AMINOTRANSFERASE-RELATED"/>
    <property type="match status" value="1"/>
</dbReference>
<evidence type="ECO:0000259" key="7">
    <source>
        <dbReference type="Pfam" id="PF00155"/>
    </source>
</evidence>
<evidence type="ECO:0000313" key="9">
    <source>
        <dbReference type="Proteomes" id="UP001161757"/>
    </source>
</evidence>
<dbReference type="PRINTS" id="PR00753">
    <property type="entry name" value="ACCSYNTHASE"/>
</dbReference>
<keyword evidence="5" id="KW-0663">Pyridoxal phosphate</keyword>
<dbReference type="InterPro" id="IPR015422">
    <property type="entry name" value="PyrdxlP-dep_Trfase_small"/>
</dbReference>
<dbReference type="InterPro" id="IPR004839">
    <property type="entry name" value="Aminotransferase_I/II_large"/>
</dbReference>
<evidence type="ECO:0000256" key="4">
    <source>
        <dbReference type="ARBA" id="ARBA00022679"/>
    </source>
</evidence>
<dbReference type="InterPro" id="IPR050478">
    <property type="entry name" value="Ethylene_sulfur-biosynth"/>
</dbReference>
<dbReference type="GO" id="GO:0008483">
    <property type="term" value="F:transaminase activity"/>
    <property type="evidence" value="ECO:0007669"/>
    <property type="project" value="UniProtKB-KW"/>
</dbReference>
<dbReference type="InterPro" id="IPR015421">
    <property type="entry name" value="PyrdxlP-dep_Trfase_major"/>
</dbReference>
<dbReference type="CDD" id="cd00609">
    <property type="entry name" value="AAT_like"/>
    <property type="match status" value="1"/>
</dbReference>
<dbReference type="GO" id="GO:0006520">
    <property type="term" value="P:amino acid metabolic process"/>
    <property type="evidence" value="ECO:0007669"/>
    <property type="project" value="TreeGrafter"/>
</dbReference>
<dbReference type="Gene3D" id="3.90.1150.10">
    <property type="entry name" value="Aspartate Aminotransferase, domain 1"/>
    <property type="match status" value="1"/>
</dbReference>
<dbReference type="EMBL" id="JAJGCB010000033">
    <property type="protein sequence ID" value="KAJ8986697.1"/>
    <property type="molecule type" value="Genomic_DNA"/>
</dbReference>